<feature type="domain" description="DUF7373" evidence="2">
    <location>
        <begin position="224"/>
        <end position="362"/>
    </location>
</feature>
<name>H6R0T7_NOCCG</name>
<dbReference type="eggNOG" id="ENOG5030Q6P">
    <property type="taxonomic scope" value="Bacteria"/>
</dbReference>
<dbReference type="AlphaFoldDB" id="H6R0T7"/>
<dbReference type="STRING" id="1127134.NOCYR_0900"/>
<evidence type="ECO:0000313" key="3">
    <source>
        <dbReference type="EMBL" id="CCF61711.1"/>
    </source>
</evidence>
<feature type="domain" description="DUF7373" evidence="1">
    <location>
        <begin position="21"/>
        <end position="217"/>
    </location>
</feature>
<dbReference type="RefSeq" id="WP_014349179.1">
    <property type="nucleotide sequence ID" value="NC_016887.1"/>
</dbReference>
<proteinExistence type="predicted"/>
<dbReference type="OrthoDB" id="4398318at2"/>
<organism evidence="3 4">
    <name type="scientific">Nocardia cyriacigeorgica (strain GUH-2)</name>
    <dbReference type="NCBI Taxonomy" id="1127134"/>
    <lineage>
        <taxon>Bacteria</taxon>
        <taxon>Bacillati</taxon>
        <taxon>Actinomycetota</taxon>
        <taxon>Actinomycetes</taxon>
        <taxon>Mycobacteriales</taxon>
        <taxon>Nocardiaceae</taxon>
        <taxon>Nocardia</taxon>
    </lineage>
</organism>
<dbReference type="InterPro" id="IPR056463">
    <property type="entry name" value="DUF7373_C"/>
</dbReference>
<evidence type="ECO:0000259" key="1">
    <source>
        <dbReference type="Pfam" id="PF24088"/>
    </source>
</evidence>
<sequence>MVDIAQLDTGSFPTQPRILDKPVTIEHARLVEAQRLGNHLPPPIATDPIFVHNDGMWVNAFIDPEPLGKTMATDRFHEAAPDFIGGFLTTAGSEPDNGGIDIMNAALLFPSEQSAERAAAELERVDFEFTDRNRRVEIPNYPNARAHWQPEGSQSIGSWLAVGPVVIFTWIYDYKLSFVERHDLAGLQGLVEKNLDVVVPAISAFEPTPPDRLMEVDVDPDGILGRTLPGTTSEGTQQSPGVFNGIAAVHFAVAMGELKQLIDENGVDRYAFDGSRVFRAKDSESARNVSAHLTELSRKYRSAAPPKNLPQAHCIEYIGREMFAFRFYCSVSRGQYGAHTWSSQLLDAQQRISAQYALLANAE</sequence>
<dbReference type="EMBL" id="FO082843">
    <property type="protein sequence ID" value="CCF61711.1"/>
    <property type="molecule type" value="Genomic_DNA"/>
</dbReference>
<protein>
    <submittedName>
        <fullName evidence="3">Uncharacterized protein</fullName>
    </submittedName>
</protein>
<dbReference type="Proteomes" id="UP000008190">
    <property type="component" value="Chromosome"/>
</dbReference>
<dbReference type="Pfam" id="PF24092">
    <property type="entry name" value="DUF7373_C"/>
    <property type="match status" value="1"/>
</dbReference>
<dbReference type="InterPro" id="IPR055797">
    <property type="entry name" value="DUF7373"/>
</dbReference>
<keyword evidence="4" id="KW-1185">Reference proteome</keyword>
<dbReference type="Pfam" id="PF24088">
    <property type="entry name" value="DUF7373"/>
    <property type="match status" value="1"/>
</dbReference>
<accession>H6R0T7</accession>
<reference evidence="3 4" key="1">
    <citation type="journal article" date="2012" name="J. Bacteriol.">
        <title>Genome sequence of the human- and animal-pathogenic strain Nocardia cyriacigeorgica GUH-2.</title>
        <authorList>
            <person name="Zoropogui A."/>
            <person name="Pujic P."/>
            <person name="Normand P."/>
            <person name="Barbe V."/>
            <person name="Beaman B."/>
            <person name="Beaman L."/>
            <person name="Boiron P."/>
            <person name="Colinon C."/>
            <person name="Deredjian A."/>
            <person name="Graindorge A."/>
            <person name="Mangenot S."/>
            <person name="Nazaret S."/>
            <person name="Neto M."/>
            <person name="Petit S."/>
            <person name="Roche D."/>
            <person name="Vallenet D."/>
            <person name="Rodriguez-Nava V."/>
            <person name="Richard Y."/>
            <person name="Cournoyer B."/>
            <person name="Blaha D."/>
        </authorList>
    </citation>
    <scope>NUCLEOTIDE SEQUENCE [LARGE SCALE GENOMIC DNA]</scope>
    <source>
        <strain evidence="3 4">GUH-2</strain>
    </source>
</reference>
<dbReference type="KEGG" id="ncy:NOCYR_0900"/>
<evidence type="ECO:0000259" key="2">
    <source>
        <dbReference type="Pfam" id="PF24092"/>
    </source>
</evidence>
<gene>
    <name evidence="3" type="ordered locus">NOCYR_0900</name>
</gene>
<evidence type="ECO:0000313" key="4">
    <source>
        <dbReference type="Proteomes" id="UP000008190"/>
    </source>
</evidence>
<dbReference type="HOGENOM" id="CLU_054533_1_0_11"/>